<keyword evidence="2" id="KW-1133">Transmembrane helix</keyword>
<dbReference type="OrthoDB" id="5428890at2759"/>
<proteinExistence type="predicted"/>
<gene>
    <name evidence="3" type="ORF">NA56DRAFT_746450</name>
</gene>
<evidence type="ECO:0000256" key="2">
    <source>
        <dbReference type="SAM" id="Phobius"/>
    </source>
</evidence>
<keyword evidence="4" id="KW-1185">Reference proteome</keyword>
<protein>
    <submittedName>
        <fullName evidence="3">Uncharacterized protein</fullName>
    </submittedName>
</protein>
<name>A0A2J6QDG2_9HELO</name>
<feature type="compositionally biased region" description="Basic residues" evidence="1">
    <location>
        <begin position="21"/>
        <end position="31"/>
    </location>
</feature>
<feature type="transmembrane region" description="Helical" evidence="2">
    <location>
        <begin position="430"/>
        <end position="452"/>
    </location>
</feature>
<dbReference type="Proteomes" id="UP000235672">
    <property type="component" value="Unassembled WGS sequence"/>
</dbReference>
<feature type="compositionally biased region" description="Polar residues" evidence="1">
    <location>
        <begin position="32"/>
        <end position="42"/>
    </location>
</feature>
<sequence>MEKVGQVSIFEKSLRPRRHSYTSRLGLRRNKSGSSSLASESPQAVDPSILTILQPQIDERGNPYAPNFPPSDFDWYLKWLCVQISILPEAEASLLANDADSNTTRLGENSRFHRTFLAINQIIRSEDNLSIDEILEKLMEKNPLAPYSGTHDVLVVQRRLVFAMLGWQSMLFLPASNTSRSSNLNIYRAPGEPNSGLIFDDWSVSMDLADRPLAILLKAFGNLLPARPHSSENIASELTKQAFSWKALGSSDINGYLLHTLLRLHIRWVDTLSLHLDYDKSTKSLSLFRHPSFCVAMLQSRGAIYSFASTELYPIDPRATSDEITHFLKETLLSYRLLFGQAKASRRFFKNMLKSETVLCCNPDPLLRPLCLDEYFAHPLVPPDRNVYVTARDFLVLGSRVERLANELDATKPKSLIALLHDRRDTLQYWTFWFVACFGAIGIFLSIVQVVLTSIQVLQASGKIA</sequence>
<evidence type="ECO:0000313" key="4">
    <source>
        <dbReference type="Proteomes" id="UP000235672"/>
    </source>
</evidence>
<keyword evidence="2" id="KW-0472">Membrane</keyword>
<evidence type="ECO:0000256" key="1">
    <source>
        <dbReference type="SAM" id="MobiDB-lite"/>
    </source>
</evidence>
<accession>A0A2J6QDG2</accession>
<organism evidence="3 4">
    <name type="scientific">Hyaloscypha hepaticicola</name>
    <dbReference type="NCBI Taxonomy" id="2082293"/>
    <lineage>
        <taxon>Eukaryota</taxon>
        <taxon>Fungi</taxon>
        <taxon>Dikarya</taxon>
        <taxon>Ascomycota</taxon>
        <taxon>Pezizomycotina</taxon>
        <taxon>Leotiomycetes</taxon>
        <taxon>Helotiales</taxon>
        <taxon>Hyaloscyphaceae</taxon>
        <taxon>Hyaloscypha</taxon>
    </lineage>
</organism>
<dbReference type="AlphaFoldDB" id="A0A2J6QDG2"/>
<evidence type="ECO:0000313" key="3">
    <source>
        <dbReference type="EMBL" id="PMD24301.1"/>
    </source>
</evidence>
<keyword evidence="2" id="KW-0812">Transmembrane</keyword>
<dbReference type="EMBL" id="KZ613473">
    <property type="protein sequence ID" value="PMD24301.1"/>
    <property type="molecule type" value="Genomic_DNA"/>
</dbReference>
<feature type="region of interest" description="Disordered" evidence="1">
    <location>
        <begin position="21"/>
        <end position="43"/>
    </location>
</feature>
<reference evidence="3 4" key="1">
    <citation type="submission" date="2016-05" db="EMBL/GenBank/DDBJ databases">
        <title>A degradative enzymes factory behind the ericoid mycorrhizal symbiosis.</title>
        <authorList>
            <consortium name="DOE Joint Genome Institute"/>
            <person name="Martino E."/>
            <person name="Morin E."/>
            <person name="Grelet G."/>
            <person name="Kuo A."/>
            <person name="Kohler A."/>
            <person name="Daghino S."/>
            <person name="Barry K."/>
            <person name="Choi C."/>
            <person name="Cichocki N."/>
            <person name="Clum A."/>
            <person name="Copeland A."/>
            <person name="Hainaut M."/>
            <person name="Haridas S."/>
            <person name="Labutti K."/>
            <person name="Lindquist E."/>
            <person name="Lipzen A."/>
            <person name="Khouja H.-R."/>
            <person name="Murat C."/>
            <person name="Ohm R."/>
            <person name="Olson A."/>
            <person name="Spatafora J."/>
            <person name="Veneault-Fourrey C."/>
            <person name="Henrissat B."/>
            <person name="Grigoriev I."/>
            <person name="Martin F."/>
            <person name="Perotto S."/>
        </authorList>
    </citation>
    <scope>NUCLEOTIDE SEQUENCE [LARGE SCALE GENOMIC DNA]</scope>
    <source>
        <strain evidence="3 4">UAMH 7357</strain>
    </source>
</reference>